<dbReference type="OrthoDB" id="273917at2759"/>
<evidence type="ECO:0000313" key="4">
    <source>
        <dbReference type="Proteomes" id="UP000664534"/>
    </source>
</evidence>
<dbReference type="CDD" id="cd05402">
    <property type="entry name" value="NT_PAP_TUTase"/>
    <property type="match status" value="1"/>
</dbReference>
<feature type="region of interest" description="Disordered" evidence="1">
    <location>
        <begin position="628"/>
        <end position="650"/>
    </location>
</feature>
<feature type="region of interest" description="Disordered" evidence="1">
    <location>
        <begin position="928"/>
        <end position="951"/>
    </location>
</feature>
<organism evidence="3 4">
    <name type="scientific">Imshaugia aleurites</name>
    <dbReference type="NCBI Taxonomy" id="172621"/>
    <lineage>
        <taxon>Eukaryota</taxon>
        <taxon>Fungi</taxon>
        <taxon>Dikarya</taxon>
        <taxon>Ascomycota</taxon>
        <taxon>Pezizomycotina</taxon>
        <taxon>Lecanoromycetes</taxon>
        <taxon>OSLEUM clade</taxon>
        <taxon>Lecanoromycetidae</taxon>
        <taxon>Lecanorales</taxon>
        <taxon>Lecanorineae</taxon>
        <taxon>Parmeliaceae</taxon>
        <taxon>Imshaugia</taxon>
    </lineage>
</organism>
<dbReference type="Gene3D" id="1.10.1410.10">
    <property type="match status" value="1"/>
</dbReference>
<feature type="region of interest" description="Disordered" evidence="1">
    <location>
        <begin position="677"/>
        <end position="763"/>
    </location>
</feature>
<dbReference type="AlphaFoldDB" id="A0A8H3IUE7"/>
<feature type="compositionally biased region" description="Basic and acidic residues" evidence="1">
    <location>
        <begin position="928"/>
        <end position="941"/>
    </location>
</feature>
<feature type="region of interest" description="Disordered" evidence="1">
    <location>
        <begin position="887"/>
        <end position="907"/>
    </location>
</feature>
<dbReference type="PANTHER" id="PTHR23092:SF15">
    <property type="entry name" value="INACTIVE NON-CANONICAL POLY(A) RNA POLYMERASE PROTEIN TRF4-2-RELATED"/>
    <property type="match status" value="1"/>
</dbReference>
<evidence type="ECO:0000259" key="2">
    <source>
        <dbReference type="Pfam" id="PF22600"/>
    </source>
</evidence>
<evidence type="ECO:0000256" key="1">
    <source>
        <dbReference type="SAM" id="MobiDB-lite"/>
    </source>
</evidence>
<dbReference type="InterPro" id="IPR054708">
    <property type="entry name" value="MTPAP-like_central"/>
</dbReference>
<gene>
    <name evidence="3" type="ORF">IMSHALPRED_007442</name>
</gene>
<dbReference type="InterPro" id="IPR043519">
    <property type="entry name" value="NT_sf"/>
</dbReference>
<protein>
    <recommendedName>
        <fullName evidence="2">Poly(A) RNA polymerase mitochondrial-like central palm domain-containing protein</fullName>
    </recommendedName>
</protein>
<dbReference type="SUPFAM" id="SSF81301">
    <property type="entry name" value="Nucleotidyltransferase"/>
    <property type="match status" value="1"/>
</dbReference>
<dbReference type="GO" id="GO:0031499">
    <property type="term" value="C:TRAMP complex"/>
    <property type="evidence" value="ECO:0007669"/>
    <property type="project" value="TreeGrafter"/>
</dbReference>
<reference evidence="3" key="1">
    <citation type="submission" date="2021-03" db="EMBL/GenBank/DDBJ databases">
        <authorList>
            <person name="Tagirdzhanova G."/>
        </authorList>
    </citation>
    <scope>NUCLEOTIDE SEQUENCE</scope>
</reference>
<dbReference type="Pfam" id="PF22600">
    <property type="entry name" value="MTPAP-like_central"/>
    <property type="match status" value="1"/>
</dbReference>
<dbReference type="GO" id="GO:0031123">
    <property type="term" value="P:RNA 3'-end processing"/>
    <property type="evidence" value="ECO:0007669"/>
    <property type="project" value="TreeGrafter"/>
</dbReference>
<dbReference type="GO" id="GO:1990817">
    <property type="term" value="F:poly(A) RNA polymerase activity"/>
    <property type="evidence" value="ECO:0007669"/>
    <property type="project" value="InterPro"/>
</dbReference>
<dbReference type="PANTHER" id="PTHR23092">
    <property type="entry name" value="POLY(A) RNA POLYMERASE"/>
    <property type="match status" value="1"/>
</dbReference>
<feature type="compositionally biased region" description="Polar residues" evidence="1">
    <location>
        <begin position="781"/>
        <end position="794"/>
    </location>
</feature>
<keyword evidence="4" id="KW-1185">Reference proteome</keyword>
<feature type="region of interest" description="Disordered" evidence="1">
    <location>
        <begin position="93"/>
        <end position="132"/>
    </location>
</feature>
<dbReference type="GO" id="GO:0003729">
    <property type="term" value="F:mRNA binding"/>
    <property type="evidence" value="ECO:0007669"/>
    <property type="project" value="TreeGrafter"/>
</dbReference>
<feature type="region of interest" description="Disordered" evidence="1">
    <location>
        <begin position="778"/>
        <end position="830"/>
    </location>
</feature>
<evidence type="ECO:0000313" key="3">
    <source>
        <dbReference type="EMBL" id="CAF9928340.1"/>
    </source>
</evidence>
<dbReference type="Gene3D" id="3.30.460.10">
    <property type="entry name" value="Beta Polymerase, domain 2"/>
    <property type="match status" value="1"/>
</dbReference>
<dbReference type="GO" id="GO:0005730">
    <property type="term" value="C:nucleolus"/>
    <property type="evidence" value="ECO:0007669"/>
    <property type="project" value="TreeGrafter"/>
</dbReference>
<accession>A0A8H3IUE7</accession>
<dbReference type="SUPFAM" id="SSF81631">
    <property type="entry name" value="PAP/OAS1 substrate-binding domain"/>
    <property type="match status" value="1"/>
</dbReference>
<name>A0A8H3IUE7_9LECA</name>
<feature type="compositionally biased region" description="Basic and acidic residues" evidence="1">
    <location>
        <begin position="628"/>
        <end position="639"/>
    </location>
</feature>
<proteinExistence type="predicted"/>
<feature type="compositionally biased region" description="Basic and acidic residues" evidence="1">
    <location>
        <begin position="107"/>
        <end position="129"/>
    </location>
</feature>
<feature type="domain" description="Poly(A) RNA polymerase mitochondrial-like central palm" evidence="2">
    <location>
        <begin position="202"/>
        <end position="335"/>
    </location>
</feature>
<comment type="caution">
    <text evidence="3">The sequence shown here is derived from an EMBL/GenBank/DDBJ whole genome shotgun (WGS) entry which is preliminary data.</text>
</comment>
<dbReference type="GO" id="GO:0010605">
    <property type="term" value="P:negative regulation of macromolecule metabolic process"/>
    <property type="evidence" value="ECO:0007669"/>
    <property type="project" value="UniProtKB-ARBA"/>
</dbReference>
<dbReference type="GO" id="GO:0043634">
    <property type="term" value="P:polyadenylation-dependent ncRNA catabolic process"/>
    <property type="evidence" value="ECO:0007669"/>
    <property type="project" value="TreeGrafter"/>
</dbReference>
<dbReference type="EMBL" id="CAJPDT010000049">
    <property type="protein sequence ID" value="CAF9928340.1"/>
    <property type="molecule type" value="Genomic_DNA"/>
</dbReference>
<dbReference type="InterPro" id="IPR045862">
    <property type="entry name" value="Trf4-like"/>
</dbReference>
<dbReference type="Proteomes" id="UP000664534">
    <property type="component" value="Unassembled WGS sequence"/>
</dbReference>
<sequence length="951" mass="106967">MHRLSLCRRFCCQPRLRWVSYSTLSRRVSTVPVANTEKQAIESLKRWQDSSAKALARREEEIKDIIVDDLSATLEAHRASNRAAVIRKIKPPASDLASPVSRPLFGKLDDEGSKGSKGTKTHEPKDYESHQTWPADSVQAQKIYGKTGSKGFVKKTDPLEYTGVAQWPKLWWKISHGSDDKLLQRPWLAYMDITNEGYLERLKNEIKAYEAYMRLSSQEEAASQLVISDVNAVARNEPEIKPLTLLGSRSTGLATPTSDFDFTFTLPTFLPGGWIIPSSEAGAGHDSRSDAVKALKKLDRHFRSSNKFTNANFVRHAHVPIIRSTHIATGLHVQIQTMAPYLAAQQYTVAYLSEYPSLRPLYIILRYCLEVRNLTTVFEGGLGSYSILMMIVTAMKHSSGKFASDDLVGHLLHVLEFYGKADLYKVGFSANPARVFEKQKERWTLEERMARTTDSQLSGIDKMQKVSPRKPYLLCLQDPANDSNDLGKNAYAIKHIQATFSKARESIQVALDHQNKNADERAKDGIWSCLDSLVRADYTMFEMRRNKIERCARPRQLGDEDYSNERLREEFQKRANRYKGVTEEEDDLSVPALEAIDEDAAPSNEAKFGSSDGTRLTWSRKGLERLQAREKTSRADKGGKSQRLYGTNDDEYGWVPSSLSDQRNLLEVIAVPKSALAARPSAPKRLLHSRMQKEDENIQTVRMPSVHKSSTRERHPNSDAPPQMKAQEHEASSPPINTKHSPESFSLHREHGPGLRSFSKHASMPMKTVSIMQNLDEDTQTTESPTPDVSFTKRQQPDPKASVQTHIPEEERPPPKSAAKSPESTSLYLERKRKTRAQLIRKHTSGLIRKKTSGLIRKQAVGLMEGLIKKYSVEDTKRKYNEATTSIAGGEASRQPPDASASAVMRKVSSTVVMKVYPKKSRIVRKVDPKSGIVRKVDPKKSGMRGTTKPS</sequence>
<feature type="compositionally biased region" description="Basic and acidic residues" evidence="1">
    <location>
        <begin position="740"/>
        <end position="753"/>
    </location>
</feature>